<sequence>MFFTRLIFDKKGLSLVWKAEECEIHRSDITICSFLLSISKKI</sequence>
<dbReference type="AlphaFoldDB" id="A0A077Q042"/>
<evidence type="ECO:0000313" key="1">
    <source>
        <dbReference type="EMBL" id="CDH26347.1"/>
    </source>
</evidence>
<dbReference type="EMBL" id="CBSZ010000392">
    <property type="protein sequence ID" value="CDH26347.1"/>
    <property type="molecule type" value="Genomic_DNA"/>
</dbReference>
<accession>A0A077Q042</accession>
<dbReference type="Proteomes" id="UP000028493">
    <property type="component" value="Unassembled WGS sequence"/>
</dbReference>
<gene>
    <name evidence="1" type="ORF">XBKB1_570036</name>
</gene>
<dbReference type="HOGENOM" id="CLU_3259963_0_0_6"/>
<proteinExistence type="predicted"/>
<organism evidence="1">
    <name type="scientific">Xenorhabdus bovienii str. kraussei Becker Underwood</name>
    <dbReference type="NCBI Taxonomy" id="1398204"/>
    <lineage>
        <taxon>Bacteria</taxon>
        <taxon>Pseudomonadati</taxon>
        <taxon>Pseudomonadota</taxon>
        <taxon>Gammaproteobacteria</taxon>
        <taxon>Enterobacterales</taxon>
        <taxon>Morganellaceae</taxon>
        <taxon>Xenorhabdus</taxon>
    </lineage>
</organism>
<name>A0A077Q042_XENBV</name>
<reference evidence="1" key="1">
    <citation type="submission" date="2013-07" db="EMBL/GenBank/DDBJ databases">
        <title>Sub-species coevolution in mutualistic symbiosis.</title>
        <authorList>
            <person name="Murfin K."/>
            <person name="Klassen J."/>
            <person name="Lee M."/>
            <person name="Forst S."/>
            <person name="Stock P."/>
            <person name="Goodrich-Blair H."/>
        </authorList>
    </citation>
    <scope>NUCLEOTIDE SEQUENCE [LARGE SCALE GENOMIC DNA]</scope>
    <source>
        <strain evidence="1">Kraussei Becker Underwood</strain>
    </source>
</reference>
<comment type="caution">
    <text evidence="1">The sequence shown here is derived from an EMBL/GenBank/DDBJ whole genome shotgun (WGS) entry which is preliminary data.</text>
</comment>
<protein>
    <submittedName>
        <fullName evidence="1">Uncharacterized protein</fullName>
    </submittedName>
</protein>